<comment type="subcellular location">
    <subcellularLocation>
        <location evidence="1">Cytoplasm</location>
    </subcellularLocation>
</comment>
<dbReference type="PANTHER" id="PTHR46630">
    <property type="entry name" value="TETRATRICOPEPTIDE REPEAT PROTEIN 29"/>
    <property type="match status" value="1"/>
</dbReference>
<comment type="caution">
    <text evidence="7">The sequence shown here is derived from an EMBL/GenBank/DDBJ whole genome shotgun (WGS) entry which is preliminary data.</text>
</comment>
<dbReference type="Gene3D" id="1.25.40.10">
    <property type="entry name" value="Tetratricopeptide repeat domain"/>
    <property type="match status" value="2"/>
</dbReference>
<evidence type="ECO:0000256" key="6">
    <source>
        <dbReference type="SAM" id="Phobius"/>
    </source>
</evidence>
<keyword evidence="4" id="KW-0802">TPR repeat</keyword>
<keyword evidence="6" id="KW-0472">Membrane</keyword>
<keyword evidence="6" id="KW-1133">Transmembrane helix</keyword>
<protein>
    <submittedName>
        <fullName evidence="7">Tetratricopeptide repeat protein</fullName>
    </submittedName>
</protein>
<name>A0AAW6HF76_BACOV</name>
<evidence type="ECO:0000256" key="3">
    <source>
        <dbReference type="ARBA" id="ARBA00022737"/>
    </source>
</evidence>
<dbReference type="InterPro" id="IPR019734">
    <property type="entry name" value="TPR_rpt"/>
</dbReference>
<dbReference type="RefSeq" id="WP_138343283.1">
    <property type="nucleotide sequence ID" value="NZ_JADMTR010000007.1"/>
</dbReference>
<evidence type="ECO:0000256" key="2">
    <source>
        <dbReference type="ARBA" id="ARBA00022490"/>
    </source>
</evidence>
<keyword evidence="6" id="KW-0812">Transmembrane</keyword>
<dbReference type="AlphaFoldDB" id="A0AAW6HF76"/>
<gene>
    <name evidence="7" type="ORF">PO382_08930</name>
</gene>
<organism evidence="7 8">
    <name type="scientific">Bacteroides ovatus</name>
    <dbReference type="NCBI Taxonomy" id="28116"/>
    <lineage>
        <taxon>Bacteria</taxon>
        <taxon>Pseudomonadati</taxon>
        <taxon>Bacteroidota</taxon>
        <taxon>Bacteroidia</taxon>
        <taxon>Bacteroidales</taxon>
        <taxon>Bacteroidaceae</taxon>
        <taxon>Bacteroides</taxon>
    </lineage>
</organism>
<dbReference type="InterPro" id="IPR051476">
    <property type="entry name" value="Bac_ResReg_Asp_Phosphatase"/>
</dbReference>
<evidence type="ECO:0000256" key="1">
    <source>
        <dbReference type="ARBA" id="ARBA00004496"/>
    </source>
</evidence>
<proteinExistence type="inferred from homology"/>
<evidence type="ECO:0000313" key="7">
    <source>
        <dbReference type="EMBL" id="MDC2742347.1"/>
    </source>
</evidence>
<sequence>MKELKFYIIIAVLLLYVFLTNSCYIEKESSSLLEKAESLIYTNPDSALFLLQKINPNIESVSVKAKYALLLTQAKDKNYVLHTDDSLINIAVNYYDSIGDIEEAAKAHYYLARVYQDMQNEVGAVCEYLTALPLAERHKGSTILYLLYGNLGQIYFQQDLLSKADSLFALSESIAIQKNDSFNLTMGLVARGNVCLQRREHENAMNFFERALAIAKNMGNTNAQTIIFNSMAAFYTSIDHPEKTIEYSKRGLSYKIDSLSSARLYLLEGNALMQLQKYDSAKYVITKSLITSSVSTKATAYLLLTDIERKQGDLNKALSFQDHYIECLDSMDLMKSRIRSVISKGDKMLHFGKYESLLKNYRLYIGGLLFTLLLLVIYWTNKRYKYCNKINVLILKKESLEHQLETLSVMQKRLLKKEQELDLLQEFVGTVEEDKAKLYYLTNQINILRKENKDFFLNLLANTKSYKLLLQLIQKKRDNCKCRDSFSEKEWDWLLQDIDYLSNGFVERLKIQIPLLSKSDIRFCCLFKIGISYADMALAFDRTLDAMYKKRNVILVKKVAGMSKFCSLEELIDSI</sequence>
<reference evidence="7" key="1">
    <citation type="submission" date="2022-10" db="EMBL/GenBank/DDBJ databases">
        <title>Human gut microbiome strain richness.</title>
        <authorList>
            <person name="Chen-Liaw A."/>
        </authorList>
    </citation>
    <scope>NUCLEOTIDE SEQUENCE</scope>
    <source>
        <strain evidence="7">BSD2780120875st1_E1_BSD2780120875_150330</strain>
    </source>
</reference>
<keyword evidence="3" id="KW-0677">Repeat</keyword>
<dbReference type="PANTHER" id="PTHR46630:SF1">
    <property type="entry name" value="TETRATRICOPEPTIDE REPEAT PROTEIN 29"/>
    <property type="match status" value="1"/>
</dbReference>
<feature type="transmembrane region" description="Helical" evidence="6">
    <location>
        <begin position="6"/>
        <end position="25"/>
    </location>
</feature>
<dbReference type="SMART" id="SM00028">
    <property type="entry name" value="TPR"/>
    <property type="match status" value="4"/>
</dbReference>
<evidence type="ECO:0000313" key="8">
    <source>
        <dbReference type="Proteomes" id="UP001219389"/>
    </source>
</evidence>
<accession>A0AAW6HF76</accession>
<dbReference type="SUPFAM" id="SSF48452">
    <property type="entry name" value="TPR-like"/>
    <property type="match status" value="2"/>
</dbReference>
<feature type="transmembrane region" description="Helical" evidence="6">
    <location>
        <begin position="361"/>
        <end position="379"/>
    </location>
</feature>
<evidence type="ECO:0000256" key="5">
    <source>
        <dbReference type="ARBA" id="ARBA00038253"/>
    </source>
</evidence>
<dbReference type="EMBL" id="JAQNZF010000009">
    <property type="protein sequence ID" value="MDC2742347.1"/>
    <property type="molecule type" value="Genomic_DNA"/>
</dbReference>
<dbReference type="InterPro" id="IPR011990">
    <property type="entry name" value="TPR-like_helical_dom_sf"/>
</dbReference>
<comment type="similarity">
    <text evidence="5">Belongs to the Rap family.</text>
</comment>
<keyword evidence="2" id="KW-0963">Cytoplasm</keyword>
<dbReference type="Proteomes" id="UP001219389">
    <property type="component" value="Unassembled WGS sequence"/>
</dbReference>
<dbReference type="GO" id="GO:0005737">
    <property type="term" value="C:cytoplasm"/>
    <property type="evidence" value="ECO:0007669"/>
    <property type="project" value="UniProtKB-SubCell"/>
</dbReference>
<evidence type="ECO:0000256" key="4">
    <source>
        <dbReference type="ARBA" id="ARBA00022803"/>
    </source>
</evidence>